<dbReference type="Pfam" id="PF00135">
    <property type="entry name" value="COesterase"/>
    <property type="match status" value="1"/>
</dbReference>
<evidence type="ECO:0000256" key="2">
    <source>
        <dbReference type="ARBA" id="ARBA00022801"/>
    </source>
</evidence>
<comment type="caution">
    <text evidence="6">The sequence shown here is derived from an EMBL/GenBank/DDBJ whole genome shotgun (WGS) entry which is preliminary data.</text>
</comment>
<reference evidence="6 7" key="1">
    <citation type="journal article" date="2023" name="IMA Fungus">
        <title>Comparative genomic study of the Penicillium genus elucidates a diverse pangenome and 15 lateral gene transfer events.</title>
        <authorList>
            <person name="Petersen C."/>
            <person name="Sorensen T."/>
            <person name="Nielsen M.R."/>
            <person name="Sondergaard T.E."/>
            <person name="Sorensen J.L."/>
            <person name="Fitzpatrick D.A."/>
            <person name="Frisvad J.C."/>
            <person name="Nielsen K.L."/>
        </authorList>
    </citation>
    <scope>NUCLEOTIDE SEQUENCE [LARGE SCALE GENOMIC DNA]</scope>
    <source>
        <strain evidence="6 7">IBT 29057</strain>
    </source>
</reference>
<keyword evidence="7" id="KW-1185">Reference proteome</keyword>
<dbReference type="InterPro" id="IPR019819">
    <property type="entry name" value="Carboxylesterase_B_CS"/>
</dbReference>
<sequence>MPPLLDEALSLVLFVWSCASSAALGSSFISRPSFITWLCCQNQSLKAAFDSMMELLYLFFWFSLAFAQSPVVNLGYASYQGRSLPNGVSQWLGMRFAAPPVGNLRFAAPQDPPTQQGVQKANNHGFVCLPVANNLNTPIPRLKSEDCLFLDVYAPTNALKAKKKLPVYFFIQGGGFAELSNANYNGTGLVEASDHKMLVVTFNYRVGPYGFLAGDEVEKEGNLNNGLKDQIKALKWVKKHISKFGGDPDHIVIGGDSAGGASVTLLLSAYGGRDDGLFVGAAAESQSFGTMLNVSESQFSYNKLVSRTGCSGRQDTLACLRSLDITTLQNNNIKTPLPGGKNNPLYLYSPTIDGDLVQDHTLSLFREGKFIKVPVIFGDDTDEGTIFVPKNTSTVAAADQFLIDNFPSVSKDQISRINDIYLTPDKKKVYPGSGPYWPPASTAYGELRYICPGVEMSSIYAKAGAPSWNYHYAVQDPHHEAIGEGTTHTVEVNAIWGPDHVSGVAPDSYYTTNAPIIPVMQGYWTSFVRSLNPNTYRYPGESQVGDLGTNESRMESVSQAQRERCEYLASIGVDLRQ</sequence>
<dbReference type="FunFam" id="3.40.50.1820:FF:000316">
    <property type="entry name" value="Carboxylic ester hydrolase"/>
    <property type="match status" value="1"/>
</dbReference>
<dbReference type="SUPFAM" id="SSF53474">
    <property type="entry name" value="alpha/beta-Hydrolases"/>
    <property type="match status" value="1"/>
</dbReference>
<dbReference type="Gene3D" id="3.40.50.1820">
    <property type="entry name" value="alpha/beta hydrolase"/>
    <property type="match status" value="1"/>
</dbReference>
<keyword evidence="4" id="KW-1133">Transmembrane helix</keyword>
<accession>A0AAD6E3X3</accession>
<gene>
    <name evidence="6" type="ORF">N7450_001048</name>
</gene>
<dbReference type="PROSITE" id="PS00941">
    <property type="entry name" value="CARBOXYLESTERASE_B_2"/>
    <property type="match status" value="1"/>
</dbReference>
<name>A0AAD6E3X3_9EURO</name>
<protein>
    <recommendedName>
        <fullName evidence="3">Carboxylic ester hydrolase</fullName>
        <ecNumber evidence="3">3.1.1.-</ecNumber>
    </recommendedName>
</protein>
<comment type="similarity">
    <text evidence="1 3">Belongs to the type-B carboxylesterase/lipase family.</text>
</comment>
<dbReference type="PROSITE" id="PS00122">
    <property type="entry name" value="CARBOXYLESTERASE_B_1"/>
    <property type="match status" value="1"/>
</dbReference>
<dbReference type="InterPro" id="IPR050309">
    <property type="entry name" value="Type-B_Carboxylest/Lipase"/>
</dbReference>
<dbReference type="GO" id="GO:0016787">
    <property type="term" value="F:hydrolase activity"/>
    <property type="evidence" value="ECO:0007669"/>
    <property type="project" value="UniProtKB-KW"/>
</dbReference>
<dbReference type="InterPro" id="IPR029058">
    <property type="entry name" value="AB_hydrolase_fold"/>
</dbReference>
<dbReference type="EMBL" id="JAQJAC010000001">
    <property type="protein sequence ID" value="KAJ5599981.1"/>
    <property type="molecule type" value="Genomic_DNA"/>
</dbReference>
<keyword evidence="4" id="KW-0472">Membrane</keyword>
<evidence type="ECO:0000313" key="7">
    <source>
        <dbReference type="Proteomes" id="UP001216150"/>
    </source>
</evidence>
<dbReference type="AlphaFoldDB" id="A0AAD6E3X3"/>
<evidence type="ECO:0000313" key="6">
    <source>
        <dbReference type="EMBL" id="KAJ5599981.1"/>
    </source>
</evidence>
<dbReference type="InterPro" id="IPR019826">
    <property type="entry name" value="Carboxylesterase_B_AS"/>
</dbReference>
<dbReference type="GO" id="GO:0017000">
    <property type="term" value="P:antibiotic biosynthetic process"/>
    <property type="evidence" value="ECO:0007669"/>
    <property type="project" value="UniProtKB-ARBA"/>
</dbReference>
<evidence type="ECO:0000256" key="4">
    <source>
        <dbReference type="SAM" id="Phobius"/>
    </source>
</evidence>
<dbReference type="Proteomes" id="UP001216150">
    <property type="component" value="Unassembled WGS sequence"/>
</dbReference>
<keyword evidence="2 3" id="KW-0378">Hydrolase</keyword>
<feature type="transmembrane region" description="Helical" evidence="4">
    <location>
        <begin position="55"/>
        <end position="76"/>
    </location>
</feature>
<evidence type="ECO:0000256" key="3">
    <source>
        <dbReference type="RuleBase" id="RU361235"/>
    </source>
</evidence>
<dbReference type="EC" id="3.1.1.-" evidence="3"/>
<dbReference type="GO" id="GO:0072330">
    <property type="term" value="P:monocarboxylic acid biosynthetic process"/>
    <property type="evidence" value="ECO:0007669"/>
    <property type="project" value="UniProtKB-ARBA"/>
</dbReference>
<feature type="domain" description="Carboxylesterase type B" evidence="5">
    <location>
        <begin position="69"/>
        <end position="538"/>
    </location>
</feature>
<organism evidence="6 7">
    <name type="scientific">Penicillium hetheringtonii</name>
    <dbReference type="NCBI Taxonomy" id="911720"/>
    <lineage>
        <taxon>Eukaryota</taxon>
        <taxon>Fungi</taxon>
        <taxon>Dikarya</taxon>
        <taxon>Ascomycota</taxon>
        <taxon>Pezizomycotina</taxon>
        <taxon>Eurotiomycetes</taxon>
        <taxon>Eurotiomycetidae</taxon>
        <taxon>Eurotiales</taxon>
        <taxon>Aspergillaceae</taxon>
        <taxon>Penicillium</taxon>
    </lineage>
</organism>
<evidence type="ECO:0000259" key="5">
    <source>
        <dbReference type="Pfam" id="PF00135"/>
    </source>
</evidence>
<proteinExistence type="inferred from homology"/>
<dbReference type="PANTHER" id="PTHR11559">
    <property type="entry name" value="CARBOXYLESTERASE"/>
    <property type="match status" value="1"/>
</dbReference>
<evidence type="ECO:0000256" key="1">
    <source>
        <dbReference type="ARBA" id="ARBA00005964"/>
    </source>
</evidence>
<dbReference type="InterPro" id="IPR002018">
    <property type="entry name" value="CarbesteraseB"/>
</dbReference>
<keyword evidence="4" id="KW-0812">Transmembrane</keyword>